<keyword evidence="3" id="KW-1185">Reference proteome</keyword>
<accession>A0A649V2E9</accession>
<evidence type="ECO:0000256" key="1">
    <source>
        <dbReference type="SAM" id="MobiDB-lite"/>
    </source>
</evidence>
<organism evidence="2 3">
    <name type="scientific">Leuconostoc phage P965</name>
    <dbReference type="NCBI Taxonomy" id="2662299"/>
    <lineage>
        <taxon>Viruses</taxon>
        <taxon>Duplodnaviria</taxon>
        <taxon>Heunggongvirae</taxon>
        <taxon>Uroviricota</taxon>
        <taxon>Caudoviricetes</taxon>
        <taxon>Mccleskeyvirinae</taxon>
        <taxon>Limdunavirus</taxon>
        <taxon>Limdunavirus P965</taxon>
    </lineage>
</organism>
<dbReference type="Proteomes" id="UP000422944">
    <property type="component" value="Segment"/>
</dbReference>
<dbReference type="RefSeq" id="YP_010080354.1">
    <property type="nucleotide sequence ID" value="NC_054987.1"/>
</dbReference>
<dbReference type="GeneID" id="65069314"/>
<protein>
    <submittedName>
        <fullName evidence="2">Uncharacterized protein</fullName>
    </submittedName>
</protein>
<sequence>MTLANTELVYQSDYMNVSPSADAAVFSGIGNRIITGLVPTLINGAVQVTAGKALIQGRLFELTSTTTYTPTSTTGTQYLGLIADLTQQNQDGEIVQNNQYTVGFFTSPSGDLNKGDTKANIPIWLVNGTNSVSFANQVTAGIYPNWKPNIRYNAGDVVRVNSLNGSNTDNGYLKNAILKANISHTSSPTFPASSTGTWTLINIDAYFRTGFVTFGYGRKLNIVRSGNVIKAGYISSSGTQDYGKGTTQLIEKMPTWANPDINGYDNVFYVSGTPFDGNPYTWTLAIHSRTGIASSIYSATPISARTPLRGSGNTSTSADPEWLGAVPD</sequence>
<dbReference type="EMBL" id="MN552146">
    <property type="protein sequence ID" value="QGJ85069.1"/>
    <property type="molecule type" value="Genomic_DNA"/>
</dbReference>
<feature type="region of interest" description="Disordered" evidence="1">
    <location>
        <begin position="307"/>
        <end position="328"/>
    </location>
</feature>
<name>A0A649V2E9_9CAUD</name>
<dbReference type="KEGG" id="vg:65069314"/>
<proteinExistence type="predicted"/>
<evidence type="ECO:0000313" key="2">
    <source>
        <dbReference type="EMBL" id="QGJ85069.1"/>
    </source>
</evidence>
<evidence type="ECO:0000313" key="3">
    <source>
        <dbReference type="Proteomes" id="UP000422944"/>
    </source>
</evidence>
<dbReference type="Gene3D" id="2.60.520.10">
    <property type="entry name" value="Phage fibre proteins"/>
    <property type="match status" value="1"/>
</dbReference>
<reference evidence="2 3" key="1">
    <citation type="submission" date="2019-10" db="EMBL/GenBank/DDBJ databases">
        <authorList>
            <person name="Brinks E."/>
        </authorList>
    </citation>
    <scope>NUCLEOTIDE SEQUENCE [LARGE SCALE GENOMIC DNA]</scope>
</reference>